<accession>A0ABZ2U353</accession>
<proteinExistence type="predicted"/>
<evidence type="ECO:0000313" key="2">
    <source>
        <dbReference type="EMBL" id="WYY07741.1"/>
    </source>
</evidence>
<evidence type="ECO:0000259" key="1">
    <source>
        <dbReference type="Pfam" id="PF09339"/>
    </source>
</evidence>
<gene>
    <name evidence="2" type="ORF">RVF87_01230</name>
</gene>
<dbReference type="InterPro" id="IPR036388">
    <property type="entry name" value="WH-like_DNA-bd_sf"/>
</dbReference>
<dbReference type="Gene3D" id="1.10.10.10">
    <property type="entry name" value="Winged helix-like DNA-binding domain superfamily/Winged helix DNA-binding domain"/>
    <property type="match status" value="1"/>
</dbReference>
<sequence>MKKKWGPSPAVGQAPATVTGRQGEVLQILRTHAESDDDDGVRVADVADALDLHPNTAREHLDALVDRGLAVRSRVHDGGRGRPAWTYCAAEPATDHRFAAYRSMAIVLAGHLAQSSADPQSAARALGREWGRELASDVESDARARVVADLSRVGFAPVAQADGSLSLTRCPLLDAARRYPEITCQLHLGLVRGILGDDERAVNPVLLPFARRDSCLLRLPSAHRP</sequence>
<dbReference type="Pfam" id="PF09339">
    <property type="entry name" value="HTH_IclR"/>
    <property type="match status" value="1"/>
</dbReference>
<protein>
    <submittedName>
        <fullName evidence="2">Helix-turn-helix domain-containing protein</fullName>
    </submittedName>
</protein>
<dbReference type="Proteomes" id="UP001479933">
    <property type="component" value="Chromosome"/>
</dbReference>
<evidence type="ECO:0000313" key="3">
    <source>
        <dbReference type="Proteomes" id="UP001479933"/>
    </source>
</evidence>
<organism evidence="2 3">
    <name type="scientific">Gordonia hydrophobica</name>
    <dbReference type="NCBI Taxonomy" id="40516"/>
    <lineage>
        <taxon>Bacteria</taxon>
        <taxon>Bacillati</taxon>
        <taxon>Actinomycetota</taxon>
        <taxon>Actinomycetes</taxon>
        <taxon>Mycobacteriales</taxon>
        <taxon>Gordoniaceae</taxon>
        <taxon>Gordonia</taxon>
    </lineage>
</organism>
<keyword evidence="3" id="KW-1185">Reference proteome</keyword>
<dbReference type="RefSeq" id="WP_066166153.1">
    <property type="nucleotide sequence ID" value="NZ_CP136137.1"/>
</dbReference>
<feature type="domain" description="HTH iclR-type" evidence="1">
    <location>
        <begin position="25"/>
        <end position="72"/>
    </location>
</feature>
<reference evidence="2 3" key="1">
    <citation type="journal article" date="2023" name="Virus Evol.">
        <title>Computational host range prediction-The good, the bad, and the ugly.</title>
        <authorList>
            <person name="Howell A.A."/>
            <person name="Versoza C.J."/>
            <person name="Pfeifer S.P."/>
        </authorList>
    </citation>
    <scope>NUCLEOTIDE SEQUENCE [LARGE SCALE GENOMIC DNA]</scope>
    <source>
        <strain evidence="2 3">1610/1b</strain>
    </source>
</reference>
<dbReference type="EMBL" id="CP136137">
    <property type="protein sequence ID" value="WYY07741.1"/>
    <property type="molecule type" value="Genomic_DNA"/>
</dbReference>
<dbReference type="InterPro" id="IPR036390">
    <property type="entry name" value="WH_DNA-bd_sf"/>
</dbReference>
<name>A0ABZ2U353_9ACTN</name>
<dbReference type="InterPro" id="IPR005471">
    <property type="entry name" value="Tscrpt_reg_IclR_N"/>
</dbReference>
<dbReference type="SUPFAM" id="SSF46785">
    <property type="entry name" value="Winged helix' DNA-binding domain"/>
    <property type="match status" value="1"/>
</dbReference>